<feature type="transmembrane region" description="Helical" evidence="1">
    <location>
        <begin position="85"/>
        <end position="109"/>
    </location>
</feature>
<gene>
    <name evidence="4" type="ORF">JXQ802_LOCUS20353</name>
    <name evidence="3" type="ORF">PYM288_LOCUS15342</name>
</gene>
<proteinExistence type="predicted"/>
<reference evidence="3" key="1">
    <citation type="submission" date="2021-02" db="EMBL/GenBank/DDBJ databases">
        <authorList>
            <person name="Nowell W R."/>
        </authorList>
    </citation>
    <scope>NUCLEOTIDE SEQUENCE</scope>
</reference>
<name>A0A814HY79_9BILA</name>
<dbReference type="Proteomes" id="UP000663870">
    <property type="component" value="Unassembled WGS sequence"/>
</dbReference>
<dbReference type="Proteomes" id="UP000663854">
    <property type="component" value="Unassembled WGS sequence"/>
</dbReference>
<evidence type="ECO:0000313" key="4">
    <source>
        <dbReference type="EMBL" id="CAF1123873.1"/>
    </source>
</evidence>
<dbReference type="EMBL" id="CAJNOH010000365">
    <property type="protein sequence ID" value="CAF1015552.1"/>
    <property type="molecule type" value="Genomic_DNA"/>
</dbReference>
<keyword evidence="1" id="KW-0812">Transmembrane</keyword>
<evidence type="ECO:0000256" key="1">
    <source>
        <dbReference type="SAM" id="Phobius"/>
    </source>
</evidence>
<dbReference type="AlphaFoldDB" id="A0A814HY79"/>
<sequence>MESLFLLKLNKIINCNSRLSSSRVKPSIISRIRYLLNHYWLGSKLLYQNYKSVQEIRKKDVNSLTRIDKIGFEQFRYDIRVGGPFVLLFSIPIIGYSAPIIALIAPKYLPSTLIMPKQKVKFLKDDASSSSLIIDSLIEFSQRKYNYENIHGIISIMEFINQVSNSSDRFKEIISSIPLYSSLFNKYVSLSSIDRKHLLRIHKSVLHSSFIADYMLTNYSIENYIEKWEYRILIDDKQLKQLTNFDKLSQYELVLSLYNRGLYLHLNDMGKVLEYQQINNLYKFEKKKFDILNEIIEIDENIINDWKELLYKWIQIHDKLSKSNRISTSFLVHIGALLSKE</sequence>
<dbReference type="GO" id="GO:0043022">
    <property type="term" value="F:ribosome binding"/>
    <property type="evidence" value="ECO:0007669"/>
    <property type="project" value="InterPro"/>
</dbReference>
<keyword evidence="6" id="KW-1185">Reference proteome</keyword>
<organism evidence="3 5">
    <name type="scientific">Rotaria sordida</name>
    <dbReference type="NCBI Taxonomy" id="392033"/>
    <lineage>
        <taxon>Eukaryota</taxon>
        <taxon>Metazoa</taxon>
        <taxon>Spiralia</taxon>
        <taxon>Gnathifera</taxon>
        <taxon>Rotifera</taxon>
        <taxon>Eurotatoria</taxon>
        <taxon>Bdelloidea</taxon>
        <taxon>Philodinida</taxon>
        <taxon>Philodinidae</taxon>
        <taxon>Rotaria</taxon>
    </lineage>
</organism>
<keyword evidence="1" id="KW-0472">Membrane</keyword>
<evidence type="ECO:0000313" key="5">
    <source>
        <dbReference type="Proteomes" id="UP000663854"/>
    </source>
</evidence>
<dbReference type="EMBL" id="CAJNOL010000580">
    <property type="protein sequence ID" value="CAF1123873.1"/>
    <property type="molecule type" value="Genomic_DNA"/>
</dbReference>
<evidence type="ECO:0000313" key="3">
    <source>
        <dbReference type="EMBL" id="CAF1015552.1"/>
    </source>
</evidence>
<protein>
    <recommendedName>
        <fullName evidence="2">Letm1 RBD domain-containing protein</fullName>
    </recommendedName>
</protein>
<comment type="caution">
    <text evidence="3">The sequence shown here is derived from an EMBL/GenBank/DDBJ whole genome shotgun (WGS) entry which is preliminary data.</text>
</comment>
<keyword evidence="1" id="KW-1133">Transmembrane helix</keyword>
<feature type="domain" description="Letm1 RBD" evidence="2">
    <location>
        <begin position="64"/>
        <end position="264"/>
    </location>
</feature>
<evidence type="ECO:0000313" key="6">
    <source>
        <dbReference type="Proteomes" id="UP000663870"/>
    </source>
</evidence>
<accession>A0A814HY79</accession>
<evidence type="ECO:0000259" key="2">
    <source>
        <dbReference type="Pfam" id="PF07766"/>
    </source>
</evidence>
<dbReference type="Pfam" id="PF07766">
    <property type="entry name" value="LETM1_RBD"/>
    <property type="match status" value="1"/>
</dbReference>
<dbReference type="InterPro" id="IPR033122">
    <property type="entry name" value="LETM1-like_RBD"/>
</dbReference>